<reference evidence="2 3" key="1">
    <citation type="submission" date="2019-08" db="EMBL/GenBank/DDBJ databases">
        <authorList>
            <person name="Alioto T."/>
            <person name="Alioto T."/>
            <person name="Gomez Garrido J."/>
        </authorList>
    </citation>
    <scope>NUCLEOTIDE SEQUENCE [LARGE SCALE GENOMIC DNA]</scope>
</reference>
<dbReference type="Proteomes" id="UP000325440">
    <property type="component" value="Unassembled WGS sequence"/>
</dbReference>
<accession>A0A5E4M1Z9</accession>
<feature type="transmembrane region" description="Helical" evidence="1">
    <location>
        <begin position="20"/>
        <end position="39"/>
    </location>
</feature>
<proteinExistence type="predicted"/>
<evidence type="ECO:0000313" key="2">
    <source>
        <dbReference type="EMBL" id="VVC26024.1"/>
    </source>
</evidence>
<gene>
    <name evidence="2" type="ORF">CINCED_3A023312</name>
</gene>
<keyword evidence="1" id="KW-0472">Membrane</keyword>
<name>A0A5E4M1Z9_9HEMI</name>
<dbReference type="AlphaFoldDB" id="A0A5E4M1Z9"/>
<dbReference type="EMBL" id="CABPRJ010000023">
    <property type="protein sequence ID" value="VVC26024.1"/>
    <property type="molecule type" value="Genomic_DNA"/>
</dbReference>
<sequence>MNFLLLLDKVHYLSTIYSLVNKILISELVGLSAFSAIFIRTTLVVKINHT</sequence>
<organism evidence="2 3">
    <name type="scientific">Cinara cedri</name>
    <dbReference type="NCBI Taxonomy" id="506608"/>
    <lineage>
        <taxon>Eukaryota</taxon>
        <taxon>Metazoa</taxon>
        <taxon>Ecdysozoa</taxon>
        <taxon>Arthropoda</taxon>
        <taxon>Hexapoda</taxon>
        <taxon>Insecta</taxon>
        <taxon>Pterygota</taxon>
        <taxon>Neoptera</taxon>
        <taxon>Paraneoptera</taxon>
        <taxon>Hemiptera</taxon>
        <taxon>Sternorrhyncha</taxon>
        <taxon>Aphidomorpha</taxon>
        <taxon>Aphidoidea</taxon>
        <taxon>Aphididae</taxon>
        <taxon>Lachninae</taxon>
        <taxon>Cinara</taxon>
    </lineage>
</organism>
<keyword evidence="1" id="KW-0812">Transmembrane</keyword>
<evidence type="ECO:0000256" key="1">
    <source>
        <dbReference type="SAM" id="Phobius"/>
    </source>
</evidence>
<evidence type="ECO:0000313" key="3">
    <source>
        <dbReference type="Proteomes" id="UP000325440"/>
    </source>
</evidence>
<keyword evidence="1" id="KW-1133">Transmembrane helix</keyword>
<protein>
    <submittedName>
        <fullName evidence="2">Uncharacterized protein</fullName>
    </submittedName>
</protein>
<keyword evidence="3" id="KW-1185">Reference proteome</keyword>